<dbReference type="GO" id="GO:0000462">
    <property type="term" value="P:maturation of SSU-rRNA from tricistronic rRNA transcript (SSU-rRNA, 5.8S rRNA, LSU-rRNA)"/>
    <property type="evidence" value="ECO:0007669"/>
    <property type="project" value="TreeGrafter"/>
</dbReference>
<dbReference type="GO" id="GO:0034511">
    <property type="term" value="F:U3 snoRNA binding"/>
    <property type="evidence" value="ECO:0007669"/>
    <property type="project" value="InterPro"/>
</dbReference>
<comment type="similarity">
    <text evidence="2">Belongs to the UTP25 family.</text>
</comment>
<accession>A0A4Y7LU70</accession>
<dbReference type="InterPro" id="IPR053940">
    <property type="entry name" value="UTP25_NTPase-like"/>
</dbReference>
<evidence type="ECO:0000256" key="3">
    <source>
        <dbReference type="ARBA" id="ARBA00023242"/>
    </source>
</evidence>
<evidence type="ECO:0000256" key="6">
    <source>
        <dbReference type="SAM" id="MobiDB-lite"/>
    </source>
</evidence>
<dbReference type="InterPro" id="IPR027417">
    <property type="entry name" value="P-loop_NTPase"/>
</dbReference>
<sequence length="779" mass="89375">MGRGRRGSNKRGNYRNQGSRNKLNRGSGSYKNKRGHNKVGDEKKDYSPESKRQKLELEKEKQPVIEEESFSSDSVEEVKPYVQLLSMFKSSRKAQQVLTSDEEEESEEGDEEQSEDEDNRNDDVDDEDTEEEEEEAENSLVGEDEAEDEESDMEEDQGKLEQEAVEEESEEEFLEGEEEEEPLSTTDPFSLHYGREISENLLEILTSPKPFDTQELKWKALGRMVVHLPRKVENKTEKPKPILGETVETLVIPGTAPVLKTGVPMKDYGVKLQLCANLDKRPLSDSNDSLTAEELLSPLQHELFTLANDYRDIYYPEMNHMNNDEIRTVYCLHSLNHILKSRDKVLFHNAKLKKASESGAMTGEIEYRDQGLVRPRVLIIAPLRNSAVKIVEKLADLLLPKKGQIINEKRFYDEFGEEKGEEAKKEEKKHHKPEDYEAIFTGNTDDSFRIGISVAKRTLKLYAGFYVADILIASPLGARTLLAEDFDFLCSIEVLVIDQTDILYMQNWDHVLHIFQHLHLQPREQHGTDLGRVRLWALNGYSPHYRQNLIFSSVALPEAAALFSRRGTNFAGKVRVENAVATSATTVCRVVVQLPQAFHRFPTVAAAQSADDRFHFFIKKILPQYRDALMSNTLIFIPSYYDYVRLRNFLHKEDYNFGQACEYTPDGKLAQVRNRFFLGKKRVLLYTERLHFYRRLTLKGIHNIIFYQLPTYPNFYPELCNLLQDAFQSKKYRGDSTQTCTVLYSTFDAPRLAAIVGSQRAAEMLTSDRAVHLFVSGGS</sequence>
<evidence type="ECO:0000256" key="1">
    <source>
        <dbReference type="ARBA" id="ARBA00004604"/>
    </source>
</evidence>
<evidence type="ECO:0000256" key="4">
    <source>
        <dbReference type="ARBA" id="ARBA00024421"/>
    </source>
</evidence>
<feature type="compositionally biased region" description="Basic residues" evidence="6">
    <location>
        <begin position="1"/>
        <end position="13"/>
    </location>
</feature>
<dbReference type="EMBL" id="LR003301">
    <property type="protein sequence ID" value="SVE72920.1"/>
    <property type="molecule type" value="mRNA"/>
</dbReference>
<keyword evidence="3" id="KW-0539">Nucleus</keyword>
<protein>
    <recommendedName>
        <fullName evidence="4">U3 small nucleolar RNA-associated protein 25 homolog</fullName>
    </recommendedName>
    <alternativeName>
        <fullName evidence="5">UTP25 small subunit processor component</fullName>
    </alternativeName>
</protein>
<feature type="domain" description="UTP25 C-terminal" evidence="7">
    <location>
        <begin position="587"/>
        <end position="774"/>
    </location>
</feature>
<feature type="compositionally biased region" description="Acidic residues" evidence="6">
    <location>
        <begin position="163"/>
        <end position="182"/>
    </location>
</feature>
<dbReference type="PANTHER" id="PTHR12933">
    <property type="entry name" value="ORF PROTEIN-RELATED"/>
    <property type="match status" value="1"/>
</dbReference>
<dbReference type="GO" id="GO:0019843">
    <property type="term" value="F:rRNA binding"/>
    <property type="evidence" value="ECO:0007669"/>
    <property type="project" value="TreeGrafter"/>
</dbReference>
<feature type="compositionally biased region" description="Acidic residues" evidence="6">
    <location>
        <begin position="100"/>
        <end position="155"/>
    </location>
</feature>
<feature type="region of interest" description="Disordered" evidence="6">
    <location>
        <begin position="1"/>
        <end position="190"/>
    </location>
</feature>
<proteinExistence type="evidence at transcript level"/>
<dbReference type="Pfam" id="PF06862">
    <property type="entry name" value="Utp25_C"/>
    <property type="match status" value="1"/>
</dbReference>
<dbReference type="Gene3D" id="3.40.50.300">
    <property type="entry name" value="P-loop containing nucleotide triphosphate hydrolases"/>
    <property type="match status" value="1"/>
</dbReference>
<evidence type="ECO:0000259" key="8">
    <source>
        <dbReference type="Pfam" id="PF22916"/>
    </source>
</evidence>
<dbReference type="AlphaFoldDB" id="A0A4Y7LU70"/>
<dbReference type="InterPro" id="IPR010678">
    <property type="entry name" value="UTP25"/>
</dbReference>
<feature type="compositionally biased region" description="Polar residues" evidence="6">
    <location>
        <begin position="17"/>
        <end position="30"/>
    </location>
</feature>
<dbReference type="Pfam" id="PF22916">
    <property type="entry name" value="UTP25_NTPase-like"/>
    <property type="match status" value="1"/>
</dbReference>
<evidence type="ECO:0000256" key="2">
    <source>
        <dbReference type="ARBA" id="ARBA00009223"/>
    </source>
</evidence>
<comment type="subcellular location">
    <subcellularLocation>
        <location evidence="1">Nucleus</location>
        <location evidence="1">Nucleolus</location>
    </subcellularLocation>
</comment>
<gene>
    <name evidence="9" type="primary">EOG090X05RM</name>
</gene>
<organism evidence="9">
    <name type="scientific">Ceriodaphnia reticulata</name>
    <dbReference type="NCBI Taxonomy" id="302197"/>
    <lineage>
        <taxon>Eukaryota</taxon>
        <taxon>Metazoa</taxon>
        <taxon>Ecdysozoa</taxon>
        <taxon>Arthropoda</taxon>
        <taxon>Crustacea</taxon>
        <taxon>Branchiopoda</taxon>
        <taxon>Diplostraca</taxon>
        <taxon>Cladocera</taxon>
        <taxon>Anomopoda</taxon>
        <taxon>Daphniidae</taxon>
        <taxon>Ceriodaphnia</taxon>
    </lineage>
</organism>
<dbReference type="InterPro" id="IPR053939">
    <property type="entry name" value="UTP25_C"/>
</dbReference>
<feature type="compositionally biased region" description="Basic and acidic residues" evidence="6">
    <location>
        <begin position="38"/>
        <end position="64"/>
    </location>
</feature>
<evidence type="ECO:0000259" key="7">
    <source>
        <dbReference type="Pfam" id="PF06862"/>
    </source>
</evidence>
<dbReference type="PANTHER" id="PTHR12933:SF0">
    <property type="entry name" value="U3 SMALL NUCLEOLAR RNA-ASSOCIATED PROTEIN 25 HOMOLOG"/>
    <property type="match status" value="1"/>
</dbReference>
<dbReference type="GO" id="GO:0032040">
    <property type="term" value="C:small-subunit processome"/>
    <property type="evidence" value="ECO:0007669"/>
    <property type="project" value="TreeGrafter"/>
</dbReference>
<evidence type="ECO:0000256" key="5">
    <source>
        <dbReference type="ARBA" id="ARBA00032325"/>
    </source>
</evidence>
<evidence type="ECO:0000313" key="9">
    <source>
        <dbReference type="EMBL" id="SVE72920.1"/>
    </source>
</evidence>
<reference evidence="9" key="1">
    <citation type="submission" date="2018-08" db="EMBL/GenBank/DDBJ databases">
        <authorList>
            <person name="Cornetti L."/>
        </authorList>
    </citation>
    <scope>NUCLEOTIDE SEQUENCE</scope>
    <source>
        <strain evidence="9">OM-SAIQ-clone2</strain>
    </source>
</reference>
<name>A0A4Y7LU70_9CRUS</name>
<feature type="domain" description="UTP25 NTP hydrolase-like" evidence="8">
    <location>
        <begin position="310"/>
        <end position="574"/>
    </location>
</feature>